<reference evidence="1 2" key="1">
    <citation type="submission" date="2019-09" db="EMBL/GenBank/DDBJ databases">
        <title>Draft genome sequence of various Type strains from the CCUG.</title>
        <authorList>
            <person name="Pineiro-Iglesias B."/>
            <person name="Tunovic T."/>
            <person name="Unosson C."/>
            <person name="Inganas E."/>
            <person name="Ohlen M."/>
            <person name="Cardew S."/>
            <person name="Jensie-Markopoulos S."/>
            <person name="Salva-Serra F."/>
            <person name="Jaen-Luchoro D."/>
            <person name="Karlsson R."/>
            <person name="Svensson-Stadler L."/>
            <person name="Chun J."/>
            <person name="Moore E."/>
        </authorList>
    </citation>
    <scope>NUCLEOTIDE SEQUENCE [LARGE SCALE GENOMIC DNA]</scope>
    <source>
        <strain evidence="1 2">CCUG 53682T</strain>
    </source>
</reference>
<dbReference type="GO" id="GO:0004521">
    <property type="term" value="F:RNA endonuclease activity"/>
    <property type="evidence" value="ECO:0007669"/>
    <property type="project" value="TreeGrafter"/>
</dbReference>
<evidence type="ECO:0000313" key="1">
    <source>
        <dbReference type="EMBL" id="KAA8713016.1"/>
    </source>
</evidence>
<accession>A0A5M9QZN2</accession>
<protein>
    <submittedName>
        <fullName evidence="1">Type II toxin-antitoxin system PemK/MazF family toxin</fullName>
    </submittedName>
</protein>
<dbReference type="Pfam" id="PF02452">
    <property type="entry name" value="PemK_toxin"/>
    <property type="match status" value="1"/>
</dbReference>
<gene>
    <name evidence="1" type="ORF">F4V73_18040</name>
</gene>
<sequence>MVRRKSTPAKGDIWHVNGDPASGKEFKGPHYYLVISDQGINQALGVAICLPITSGGGLARSQSVTVSIDGSSTDKGLVTGVVLCYQIRTMDLAARKASYHSKVAPEIMDEVLGIVVDIIDPQP</sequence>
<dbReference type="InterPro" id="IPR011067">
    <property type="entry name" value="Plasmid_toxin/cell-grow_inhib"/>
</dbReference>
<name>A0A5M9QZN2_9GAMM</name>
<comment type="caution">
    <text evidence="1">The sequence shown here is derived from an EMBL/GenBank/DDBJ whole genome shotgun (WGS) entry which is preliminary data.</text>
</comment>
<dbReference type="Proteomes" id="UP000322181">
    <property type="component" value="Unassembled WGS sequence"/>
</dbReference>
<dbReference type="RefSeq" id="WP_067370454.1">
    <property type="nucleotide sequence ID" value="NZ_BAAAFS010000007.1"/>
</dbReference>
<dbReference type="GO" id="GO:0006402">
    <property type="term" value="P:mRNA catabolic process"/>
    <property type="evidence" value="ECO:0007669"/>
    <property type="project" value="TreeGrafter"/>
</dbReference>
<proteinExistence type="predicted"/>
<dbReference type="AlphaFoldDB" id="A0A5M9QZN2"/>
<dbReference type="OrthoDB" id="9808744at2"/>
<dbReference type="PANTHER" id="PTHR33988">
    <property type="entry name" value="ENDORIBONUCLEASE MAZF-RELATED"/>
    <property type="match status" value="1"/>
</dbReference>
<dbReference type="PANTHER" id="PTHR33988:SF3">
    <property type="entry name" value="ENDORIBONUCLEASE TOXIN CHPB-RELATED"/>
    <property type="match status" value="1"/>
</dbReference>
<dbReference type="SUPFAM" id="SSF50118">
    <property type="entry name" value="Cell growth inhibitor/plasmid maintenance toxic component"/>
    <property type="match status" value="1"/>
</dbReference>
<evidence type="ECO:0000313" key="2">
    <source>
        <dbReference type="Proteomes" id="UP000322181"/>
    </source>
</evidence>
<organism evidence="1 2">
    <name type="scientific">Morganella psychrotolerans</name>
    <dbReference type="NCBI Taxonomy" id="368603"/>
    <lineage>
        <taxon>Bacteria</taxon>
        <taxon>Pseudomonadati</taxon>
        <taxon>Pseudomonadota</taxon>
        <taxon>Gammaproteobacteria</taxon>
        <taxon>Enterobacterales</taxon>
        <taxon>Morganellaceae</taxon>
        <taxon>Morganella</taxon>
    </lineage>
</organism>
<dbReference type="GO" id="GO:0003677">
    <property type="term" value="F:DNA binding"/>
    <property type="evidence" value="ECO:0007669"/>
    <property type="project" value="InterPro"/>
</dbReference>
<dbReference type="EMBL" id="VXKB01000008">
    <property type="protein sequence ID" value="KAA8713016.1"/>
    <property type="molecule type" value="Genomic_DNA"/>
</dbReference>
<dbReference type="InterPro" id="IPR003477">
    <property type="entry name" value="PemK-like"/>
</dbReference>
<dbReference type="Gene3D" id="2.30.30.110">
    <property type="match status" value="1"/>
</dbReference>
<dbReference type="GO" id="GO:0016075">
    <property type="term" value="P:rRNA catabolic process"/>
    <property type="evidence" value="ECO:0007669"/>
    <property type="project" value="TreeGrafter"/>
</dbReference>